<dbReference type="EMBL" id="CP109135">
    <property type="protein sequence ID" value="WSD12074.1"/>
    <property type="molecule type" value="Genomic_DNA"/>
</dbReference>
<name>A0ABZ1H0K1_STRPH</name>
<accession>A0ABZ1H0K1</accession>
<keyword evidence="2" id="KW-1185">Reference proteome</keyword>
<evidence type="ECO:0000313" key="2">
    <source>
        <dbReference type="Proteomes" id="UP001340816"/>
    </source>
</evidence>
<proteinExistence type="predicted"/>
<dbReference type="Gene3D" id="3.40.50.300">
    <property type="entry name" value="P-loop containing nucleotide triphosphate hydrolases"/>
    <property type="match status" value="1"/>
</dbReference>
<sequence length="164" mass="17414">MEPSRIPARLDAQAGLYRSLLTGRRMLVVLDSARDAEQVRPLLPGAPGCMALATSRRQLTGLAAAEGAHLLTLGLLSRAEALDLLTIRLGPHRTAADPEAIREIIDRCAGLPLALAIVAARAAAQPGLPLARLAQELRLAESRLDALDGGDPASRIRAVFSWSY</sequence>
<gene>
    <name evidence="1" type="ORF">OHB35_01995</name>
</gene>
<dbReference type="RefSeq" id="WP_326757594.1">
    <property type="nucleotide sequence ID" value="NZ_CP109135.1"/>
</dbReference>
<reference evidence="1 2" key="1">
    <citation type="submission" date="2022-10" db="EMBL/GenBank/DDBJ databases">
        <title>The complete genomes of actinobacterial strains from the NBC collection.</title>
        <authorList>
            <person name="Joergensen T.S."/>
            <person name="Alvarez Arevalo M."/>
            <person name="Sterndorff E.B."/>
            <person name="Faurdal D."/>
            <person name="Vuksanovic O."/>
            <person name="Mourched A.-S."/>
            <person name="Charusanti P."/>
            <person name="Shaw S."/>
            <person name="Blin K."/>
            <person name="Weber T."/>
        </authorList>
    </citation>
    <scope>NUCLEOTIDE SEQUENCE [LARGE SCALE GENOMIC DNA]</scope>
    <source>
        <strain evidence="1 2">NBC 01752</strain>
    </source>
</reference>
<organism evidence="1 2">
    <name type="scientific">Streptomyces phaeochromogenes</name>
    <dbReference type="NCBI Taxonomy" id="1923"/>
    <lineage>
        <taxon>Bacteria</taxon>
        <taxon>Bacillati</taxon>
        <taxon>Actinomycetota</taxon>
        <taxon>Actinomycetes</taxon>
        <taxon>Kitasatosporales</taxon>
        <taxon>Streptomycetaceae</taxon>
        <taxon>Streptomyces</taxon>
        <taxon>Streptomyces phaeochromogenes group</taxon>
    </lineage>
</organism>
<dbReference type="InterPro" id="IPR027417">
    <property type="entry name" value="P-loop_NTPase"/>
</dbReference>
<protein>
    <submittedName>
        <fullName evidence="1">NB-ARC domain-containing protein</fullName>
    </submittedName>
</protein>
<dbReference type="Proteomes" id="UP001340816">
    <property type="component" value="Chromosome"/>
</dbReference>
<evidence type="ECO:0000313" key="1">
    <source>
        <dbReference type="EMBL" id="WSD12074.1"/>
    </source>
</evidence>
<dbReference type="SUPFAM" id="SSF52540">
    <property type="entry name" value="P-loop containing nucleoside triphosphate hydrolases"/>
    <property type="match status" value="1"/>
</dbReference>